<dbReference type="EMBL" id="OZ021740">
    <property type="protein sequence ID" value="CAK9324884.1"/>
    <property type="molecule type" value="Genomic_DNA"/>
</dbReference>
<accession>A0ABP0YWG6</accession>
<reference evidence="1 2" key="1">
    <citation type="submission" date="2024-03" db="EMBL/GenBank/DDBJ databases">
        <authorList>
            <person name="Gkanogiannis A."/>
            <person name="Becerra Lopez-Lavalle L."/>
        </authorList>
    </citation>
    <scope>NUCLEOTIDE SEQUENCE [LARGE SCALE GENOMIC DNA]</scope>
</reference>
<protein>
    <submittedName>
        <fullName evidence="1">Uncharacterized protein</fullName>
    </submittedName>
</protein>
<evidence type="ECO:0000313" key="2">
    <source>
        <dbReference type="Proteomes" id="UP001642487"/>
    </source>
</evidence>
<dbReference type="Proteomes" id="UP001642487">
    <property type="component" value="Chromosome 6"/>
</dbReference>
<organism evidence="1 2">
    <name type="scientific">Citrullus colocynthis</name>
    <name type="common">colocynth</name>
    <dbReference type="NCBI Taxonomy" id="252529"/>
    <lineage>
        <taxon>Eukaryota</taxon>
        <taxon>Viridiplantae</taxon>
        <taxon>Streptophyta</taxon>
        <taxon>Embryophyta</taxon>
        <taxon>Tracheophyta</taxon>
        <taxon>Spermatophyta</taxon>
        <taxon>Magnoliopsida</taxon>
        <taxon>eudicotyledons</taxon>
        <taxon>Gunneridae</taxon>
        <taxon>Pentapetalae</taxon>
        <taxon>rosids</taxon>
        <taxon>fabids</taxon>
        <taxon>Cucurbitales</taxon>
        <taxon>Cucurbitaceae</taxon>
        <taxon>Benincaseae</taxon>
        <taxon>Citrullus</taxon>
    </lineage>
</organism>
<gene>
    <name evidence="1" type="ORF">CITCOLO1_LOCUS17132</name>
</gene>
<keyword evidence="2" id="KW-1185">Reference proteome</keyword>
<evidence type="ECO:0000313" key="1">
    <source>
        <dbReference type="EMBL" id="CAK9324884.1"/>
    </source>
</evidence>
<name>A0ABP0YWG6_9ROSI</name>
<sequence>MPMKRPTKSPLSSFLAFRPSHVDFLYPITSLYRKYPLLSPAITALAPSQQSQEFESKLLCSAVKVSFLTLYSLLTLIGNRTDILLSCEIAEFPHAYSHL</sequence>
<proteinExistence type="predicted"/>